<organism evidence="3 4">
    <name type="scientific">Paraclostridium tenue</name>
    <dbReference type="NCBI Taxonomy" id="1737"/>
    <lineage>
        <taxon>Bacteria</taxon>
        <taxon>Bacillati</taxon>
        <taxon>Bacillota</taxon>
        <taxon>Clostridia</taxon>
        <taxon>Peptostreptococcales</taxon>
        <taxon>Peptostreptococcaceae</taxon>
        <taxon>Paraclostridium</taxon>
    </lineage>
</organism>
<keyword evidence="4" id="KW-1185">Reference proteome</keyword>
<dbReference type="InterPro" id="IPR026022">
    <property type="entry name" value="PhoU_dom"/>
</dbReference>
<dbReference type="Gene3D" id="1.20.58.220">
    <property type="entry name" value="Phosphate transport system protein phou homolog 2, domain 2"/>
    <property type="match status" value="1"/>
</dbReference>
<dbReference type="PANTHER" id="PTHR42930:SF3">
    <property type="entry name" value="PHOSPHATE-SPECIFIC TRANSPORT SYSTEM ACCESSORY PROTEIN PHOU"/>
    <property type="match status" value="1"/>
</dbReference>
<sequence>MINSSLELNISTLINYTLKMIDKCEEIIEDSMKCMINKDIKSAKLIANQDDEIDILRDYIRDRSIELMALKQPMAKDLRFIYSLGSISLELERIGDYAVNIADEVIKIGSEEYIKELVDIPKMKDVCIDMLQGVKQALENRDIELAYKVALKDDIVDDLYECVQVHTLKVMHEKEMNIDQGVRIVFVGRYLERIGDHTTNICEKIIYALKGNMVEIG</sequence>
<dbReference type="EMBL" id="BAAACP010000010">
    <property type="protein sequence ID" value="GAA0864483.1"/>
    <property type="molecule type" value="Genomic_DNA"/>
</dbReference>
<comment type="subcellular location">
    <subcellularLocation>
        <location evidence="1">Cytoplasm</location>
    </subcellularLocation>
</comment>
<feature type="domain" description="PhoU" evidence="2">
    <location>
        <begin position="120"/>
        <end position="205"/>
    </location>
</feature>
<dbReference type="Proteomes" id="UP001400965">
    <property type="component" value="Unassembled WGS sequence"/>
</dbReference>
<name>A0ABN1M590_9FIRM</name>
<comment type="subunit">
    <text evidence="1">Homodimer.</text>
</comment>
<gene>
    <name evidence="3" type="primary">phoU</name>
    <name evidence="3" type="ORF">GCM10008917_18140</name>
</gene>
<accession>A0ABN1M590</accession>
<evidence type="ECO:0000313" key="4">
    <source>
        <dbReference type="Proteomes" id="UP001400965"/>
    </source>
</evidence>
<evidence type="ECO:0000313" key="3">
    <source>
        <dbReference type="EMBL" id="GAA0864483.1"/>
    </source>
</evidence>
<feature type="domain" description="PhoU" evidence="2">
    <location>
        <begin position="18"/>
        <end position="105"/>
    </location>
</feature>
<evidence type="ECO:0000259" key="2">
    <source>
        <dbReference type="Pfam" id="PF01895"/>
    </source>
</evidence>
<keyword evidence="1" id="KW-0963">Cytoplasm</keyword>
<dbReference type="PANTHER" id="PTHR42930">
    <property type="entry name" value="PHOSPHATE-SPECIFIC TRANSPORT SYSTEM ACCESSORY PROTEIN PHOU"/>
    <property type="match status" value="1"/>
</dbReference>
<proteinExistence type="inferred from homology"/>
<reference evidence="3 4" key="1">
    <citation type="journal article" date="2019" name="Int. J. Syst. Evol. Microbiol.">
        <title>The Global Catalogue of Microorganisms (GCM) 10K type strain sequencing project: providing services to taxonomists for standard genome sequencing and annotation.</title>
        <authorList>
            <consortium name="The Broad Institute Genomics Platform"/>
            <consortium name="The Broad Institute Genome Sequencing Center for Infectious Disease"/>
            <person name="Wu L."/>
            <person name="Ma J."/>
        </authorList>
    </citation>
    <scope>NUCLEOTIDE SEQUENCE [LARGE SCALE GENOMIC DNA]</scope>
    <source>
        <strain evidence="3 4">JCM 6486</strain>
    </source>
</reference>
<dbReference type="RefSeq" id="WP_346045158.1">
    <property type="nucleotide sequence ID" value="NZ_BAAACP010000010.1"/>
</dbReference>
<comment type="similarity">
    <text evidence="1">Belongs to the PhoU family.</text>
</comment>
<dbReference type="Pfam" id="PF01895">
    <property type="entry name" value="PhoU"/>
    <property type="match status" value="2"/>
</dbReference>
<comment type="function">
    <text evidence="1">Plays a role in the regulation of phosphate uptake.</text>
</comment>
<protein>
    <recommendedName>
        <fullName evidence="1">Phosphate-specific transport system accessory protein PhoU</fullName>
    </recommendedName>
</protein>
<dbReference type="InterPro" id="IPR038078">
    <property type="entry name" value="PhoU-like_sf"/>
</dbReference>
<keyword evidence="1" id="KW-0813">Transport</keyword>
<evidence type="ECO:0000256" key="1">
    <source>
        <dbReference type="PIRNR" id="PIRNR003107"/>
    </source>
</evidence>
<dbReference type="InterPro" id="IPR028366">
    <property type="entry name" value="PhoU"/>
</dbReference>
<keyword evidence="1" id="KW-0592">Phosphate transport</keyword>
<dbReference type="NCBIfam" id="TIGR02135">
    <property type="entry name" value="phoU_full"/>
    <property type="match status" value="1"/>
</dbReference>
<dbReference type="SUPFAM" id="SSF109755">
    <property type="entry name" value="PhoU-like"/>
    <property type="match status" value="1"/>
</dbReference>
<comment type="caution">
    <text evidence="3">The sequence shown here is derived from an EMBL/GenBank/DDBJ whole genome shotgun (WGS) entry which is preliminary data.</text>
</comment>
<dbReference type="PIRSF" id="PIRSF003107">
    <property type="entry name" value="PhoU"/>
    <property type="match status" value="1"/>
</dbReference>